<feature type="non-terminal residue" evidence="1">
    <location>
        <position position="1"/>
    </location>
</feature>
<comment type="caution">
    <text evidence="1">The sequence shown here is derived from an EMBL/GenBank/DDBJ whole genome shotgun (WGS) entry which is preliminary data.</text>
</comment>
<dbReference type="EMBL" id="BKCJ011850839">
    <property type="protein sequence ID" value="GFD58268.1"/>
    <property type="molecule type" value="Genomic_DNA"/>
</dbReference>
<sequence>GDTVVLGIDPRSVPMVDEEIVEPVGGDSSSLSGIRDGSVRSVEDILVDLDGAIRNFYHHMSEVRVDRIVGIETTQRQLEADQMIA</sequence>
<proteinExistence type="predicted"/>
<dbReference type="AlphaFoldDB" id="A0A699XJS5"/>
<name>A0A699XJS5_TANCI</name>
<reference evidence="1" key="1">
    <citation type="journal article" date="2019" name="Sci. Rep.">
        <title>Draft genome of Tanacetum cinerariifolium, the natural source of mosquito coil.</title>
        <authorList>
            <person name="Yamashiro T."/>
            <person name="Shiraishi A."/>
            <person name="Satake H."/>
            <person name="Nakayama K."/>
        </authorList>
    </citation>
    <scope>NUCLEOTIDE SEQUENCE</scope>
</reference>
<accession>A0A699XJS5</accession>
<gene>
    <name evidence="1" type="ORF">Tci_930237</name>
</gene>
<protein>
    <submittedName>
        <fullName evidence="1">Uncharacterized protein</fullName>
    </submittedName>
</protein>
<organism evidence="1">
    <name type="scientific">Tanacetum cinerariifolium</name>
    <name type="common">Dalmatian daisy</name>
    <name type="synonym">Chrysanthemum cinerariifolium</name>
    <dbReference type="NCBI Taxonomy" id="118510"/>
    <lineage>
        <taxon>Eukaryota</taxon>
        <taxon>Viridiplantae</taxon>
        <taxon>Streptophyta</taxon>
        <taxon>Embryophyta</taxon>
        <taxon>Tracheophyta</taxon>
        <taxon>Spermatophyta</taxon>
        <taxon>Magnoliopsida</taxon>
        <taxon>eudicotyledons</taxon>
        <taxon>Gunneridae</taxon>
        <taxon>Pentapetalae</taxon>
        <taxon>asterids</taxon>
        <taxon>campanulids</taxon>
        <taxon>Asterales</taxon>
        <taxon>Asteraceae</taxon>
        <taxon>Asteroideae</taxon>
        <taxon>Anthemideae</taxon>
        <taxon>Anthemidinae</taxon>
        <taxon>Tanacetum</taxon>
    </lineage>
</organism>
<feature type="non-terminal residue" evidence="1">
    <location>
        <position position="85"/>
    </location>
</feature>
<evidence type="ECO:0000313" key="1">
    <source>
        <dbReference type="EMBL" id="GFD58268.1"/>
    </source>
</evidence>